<evidence type="ECO:0000256" key="4">
    <source>
        <dbReference type="ARBA" id="ARBA00023136"/>
    </source>
</evidence>
<accession>A0A7S1FVU9</accession>
<dbReference type="GO" id="GO:0016020">
    <property type="term" value="C:membrane"/>
    <property type="evidence" value="ECO:0007669"/>
    <property type="project" value="UniProtKB-SubCell"/>
</dbReference>
<evidence type="ECO:0000256" key="3">
    <source>
        <dbReference type="ARBA" id="ARBA00022989"/>
    </source>
</evidence>
<dbReference type="PANTHER" id="PTHR23510:SF64">
    <property type="entry name" value="INNER MEMBRANE TRANSPORT PROTEIN YAJR"/>
    <property type="match status" value="1"/>
</dbReference>
<dbReference type="PANTHER" id="PTHR23510">
    <property type="entry name" value="INNER MEMBRANE TRANSPORT PROTEIN YAJR"/>
    <property type="match status" value="1"/>
</dbReference>
<evidence type="ECO:0000256" key="2">
    <source>
        <dbReference type="ARBA" id="ARBA00022692"/>
    </source>
</evidence>
<protein>
    <recommendedName>
        <fullName evidence="6">SPX domain-containing protein</fullName>
    </recommendedName>
</protein>
<dbReference type="GO" id="GO:0022857">
    <property type="term" value="F:transmembrane transporter activity"/>
    <property type="evidence" value="ECO:0007669"/>
    <property type="project" value="InterPro"/>
</dbReference>
<feature type="transmembrane region" description="Helical" evidence="5">
    <location>
        <begin position="777"/>
        <end position="800"/>
    </location>
</feature>
<name>A0A7S1FVU9_9STRA</name>
<sequence length="872" mass="98432">MKENFTDFFSEAVHPDWSDRYFDYASLKCLLKAFNERRVNIRRILNEGHDNVSTFGALHDENFELVYHELRPSHAVTGQKYKFSCSQTDVSLSIDEALVSATEIGALPVQGCQSECQPYQNFLIFGNNVNNEDRVLSNLAKRERYEFASLLDSELKKAIDFYHSELDNMKGRTDGLLVQIIDAENSNSRDALLLQDLRYLTRDYLLLYAFICVNVVTFRQSLVRHDALVTTFGGLPVSQWYIVNRRRRNSVILDTFLHHKELQSSIKLTLSIMKKMIQKLGHNGSDSRDIIVRQNEFFHKRVTLDMNSLDATLSETILDEKSVNNYRSATDHMVLILREYFVRGSYIGVDLSVDALNAGLKMKGSVFNKAMKFLGDFRKTELVELMTDCQDSANFVFMEEEDKNDQYSVFFDIPLLCNFFSTFAYTANFYVVGPSSTKYTNCLGGQDALAGLLIGAMPFASLVSSIFFSAWTNRSYKAPLIFAGVLMSIGNLFYATAYREKSILMAISGRAISGLGSPRIISKRYIADTASMSTRTAVCAFFATGSAMGTAFGPALAILMDLFDFDFDFPLFGKVYINSMTGPGYIFFIVWTLLTIAIIFFFREPQRKGLLEQMNKKKEIKSDLSKTSLLVADANDEISTLRSQYDFPRGDDNKPSQVCSCFYSMTIPVWVCMFLILCNKLTSEGLISASSVITTNRYSWDVNQVAFLGLGTGLLVVPVSIFVGWLSFHYEDRILMTFLFSIAASGFLLMIDFSDFRNGDNSTYNEGEHFAIGPRRYIFGTVLSFSMLHACESVIMSIFSKVIPVKLAIGTFNSGLLSNIVATLGRSAGDFSIVAVGLINLRQLMNFLFIPMFLLLMLSIVMSWYHRQRLAV</sequence>
<evidence type="ECO:0000259" key="6">
    <source>
        <dbReference type="PROSITE" id="PS51382"/>
    </source>
</evidence>
<dbReference type="SUPFAM" id="SSF103473">
    <property type="entry name" value="MFS general substrate transporter"/>
    <property type="match status" value="1"/>
</dbReference>
<reference evidence="7" key="1">
    <citation type="submission" date="2021-01" db="EMBL/GenBank/DDBJ databases">
        <authorList>
            <person name="Corre E."/>
            <person name="Pelletier E."/>
            <person name="Niang G."/>
            <person name="Scheremetjew M."/>
            <person name="Finn R."/>
            <person name="Kale V."/>
            <person name="Holt S."/>
            <person name="Cochrane G."/>
            <person name="Meng A."/>
            <person name="Brown T."/>
            <person name="Cohen L."/>
        </authorList>
    </citation>
    <scope>NUCLEOTIDE SEQUENCE</scope>
    <source>
        <strain evidence="7">308</strain>
    </source>
</reference>
<proteinExistence type="predicted"/>
<feature type="transmembrane region" description="Helical" evidence="5">
    <location>
        <begin position="734"/>
        <end position="756"/>
    </location>
</feature>
<evidence type="ECO:0000256" key="5">
    <source>
        <dbReference type="SAM" id="Phobius"/>
    </source>
</evidence>
<dbReference type="PROSITE" id="PS51382">
    <property type="entry name" value="SPX"/>
    <property type="match status" value="1"/>
</dbReference>
<dbReference type="EMBL" id="HBFR01028918">
    <property type="protein sequence ID" value="CAD8893813.1"/>
    <property type="molecule type" value="Transcribed_RNA"/>
</dbReference>
<feature type="transmembrane region" description="Helical" evidence="5">
    <location>
        <begin position="583"/>
        <end position="602"/>
    </location>
</feature>
<evidence type="ECO:0000256" key="1">
    <source>
        <dbReference type="ARBA" id="ARBA00004141"/>
    </source>
</evidence>
<feature type="transmembrane region" description="Helical" evidence="5">
    <location>
        <begin position="478"/>
        <end position="497"/>
    </location>
</feature>
<dbReference type="Pfam" id="PF03105">
    <property type="entry name" value="SPX"/>
    <property type="match status" value="1"/>
</dbReference>
<dbReference type="InterPro" id="IPR051068">
    <property type="entry name" value="MFS_Domain-Containing_Protein"/>
</dbReference>
<organism evidence="7">
    <name type="scientific">Corethron hystrix</name>
    <dbReference type="NCBI Taxonomy" id="216773"/>
    <lineage>
        <taxon>Eukaryota</taxon>
        <taxon>Sar</taxon>
        <taxon>Stramenopiles</taxon>
        <taxon>Ochrophyta</taxon>
        <taxon>Bacillariophyta</taxon>
        <taxon>Coscinodiscophyceae</taxon>
        <taxon>Corethrophycidae</taxon>
        <taxon>Corethrales</taxon>
        <taxon>Corethraceae</taxon>
        <taxon>Corethron</taxon>
    </lineage>
</organism>
<keyword evidence="3 5" id="KW-1133">Transmembrane helix</keyword>
<feature type="transmembrane region" description="Helical" evidence="5">
    <location>
        <begin position="848"/>
        <end position="866"/>
    </location>
</feature>
<feature type="transmembrane region" description="Helical" evidence="5">
    <location>
        <begin position="541"/>
        <end position="563"/>
    </location>
</feature>
<dbReference type="AlphaFoldDB" id="A0A7S1FVU9"/>
<dbReference type="Gene3D" id="1.20.1250.20">
    <property type="entry name" value="MFS general substrate transporter like domains"/>
    <property type="match status" value="1"/>
</dbReference>
<feature type="transmembrane region" description="Helical" evidence="5">
    <location>
        <begin position="448"/>
        <end position="471"/>
    </location>
</feature>
<dbReference type="InterPro" id="IPR011701">
    <property type="entry name" value="MFS"/>
</dbReference>
<comment type="subcellular location">
    <subcellularLocation>
        <location evidence="1">Membrane</location>
        <topology evidence="1">Multi-pass membrane protein</topology>
    </subcellularLocation>
</comment>
<feature type="transmembrane region" description="Helical" evidence="5">
    <location>
        <begin position="705"/>
        <end position="728"/>
    </location>
</feature>
<keyword evidence="4 5" id="KW-0472">Membrane</keyword>
<evidence type="ECO:0000313" key="7">
    <source>
        <dbReference type="EMBL" id="CAD8893813.1"/>
    </source>
</evidence>
<dbReference type="InterPro" id="IPR004331">
    <property type="entry name" value="SPX_dom"/>
</dbReference>
<keyword evidence="2 5" id="KW-0812">Transmembrane</keyword>
<dbReference type="InterPro" id="IPR036259">
    <property type="entry name" value="MFS_trans_sf"/>
</dbReference>
<dbReference type="Pfam" id="PF07690">
    <property type="entry name" value="MFS_1"/>
    <property type="match status" value="1"/>
</dbReference>
<gene>
    <name evidence="7" type="ORF">CHYS00102_LOCUS21025</name>
</gene>
<feature type="domain" description="SPX" evidence="6">
    <location>
        <begin position="3"/>
        <end position="239"/>
    </location>
</feature>